<dbReference type="OrthoDB" id="420564at2759"/>
<dbReference type="PANTHER" id="PTHR35179">
    <property type="entry name" value="PROTEIN CBG02620"/>
    <property type="match status" value="1"/>
</dbReference>
<evidence type="ECO:0000256" key="1">
    <source>
        <dbReference type="SAM" id="MobiDB-lite"/>
    </source>
</evidence>
<protein>
    <recommendedName>
        <fullName evidence="4">Geranylgeranyl pyrophosphate synthetase</fullName>
    </recommendedName>
</protein>
<keyword evidence="3" id="KW-1185">Reference proteome</keyword>
<dbReference type="AlphaFoldDB" id="A0A165HW13"/>
<dbReference type="GeneID" id="63828469"/>
<organism evidence="2 3">
    <name type="scientific">Laetiporus sulphureus 93-53</name>
    <dbReference type="NCBI Taxonomy" id="1314785"/>
    <lineage>
        <taxon>Eukaryota</taxon>
        <taxon>Fungi</taxon>
        <taxon>Dikarya</taxon>
        <taxon>Basidiomycota</taxon>
        <taxon>Agaricomycotina</taxon>
        <taxon>Agaricomycetes</taxon>
        <taxon>Polyporales</taxon>
        <taxon>Laetiporus</taxon>
    </lineage>
</organism>
<dbReference type="EMBL" id="KV427606">
    <property type="protein sequence ID" value="KZT12267.1"/>
    <property type="molecule type" value="Genomic_DNA"/>
</dbReference>
<name>A0A165HW13_9APHY</name>
<evidence type="ECO:0000313" key="2">
    <source>
        <dbReference type="EMBL" id="KZT12267.1"/>
    </source>
</evidence>
<dbReference type="PANTHER" id="PTHR35179:SF2">
    <property type="entry name" value="START DOMAIN-CONTAINING PROTEIN"/>
    <property type="match status" value="1"/>
</dbReference>
<proteinExistence type="predicted"/>
<evidence type="ECO:0008006" key="4">
    <source>
        <dbReference type="Google" id="ProtNLM"/>
    </source>
</evidence>
<dbReference type="RefSeq" id="XP_040769915.1">
    <property type="nucleotide sequence ID" value="XM_040911441.1"/>
</dbReference>
<reference evidence="2 3" key="1">
    <citation type="journal article" date="2016" name="Mol. Biol. Evol.">
        <title>Comparative Genomics of Early-Diverging Mushroom-Forming Fungi Provides Insights into the Origins of Lignocellulose Decay Capabilities.</title>
        <authorList>
            <person name="Nagy L.G."/>
            <person name="Riley R."/>
            <person name="Tritt A."/>
            <person name="Adam C."/>
            <person name="Daum C."/>
            <person name="Floudas D."/>
            <person name="Sun H."/>
            <person name="Yadav J.S."/>
            <person name="Pangilinan J."/>
            <person name="Larsson K.H."/>
            <person name="Matsuura K."/>
            <person name="Barry K."/>
            <person name="Labutti K."/>
            <person name="Kuo R."/>
            <person name="Ohm R.A."/>
            <person name="Bhattacharya S.S."/>
            <person name="Shirouzu T."/>
            <person name="Yoshinaga Y."/>
            <person name="Martin F.M."/>
            <person name="Grigoriev I.V."/>
            <person name="Hibbett D.S."/>
        </authorList>
    </citation>
    <scope>NUCLEOTIDE SEQUENCE [LARGE SCALE GENOMIC DNA]</scope>
    <source>
        <strain evidence="2 3">93-53</strain>
    </source>
</reference>
<dbReference type="InParanoid" id="A0A165HW13"/>
<feature type="region of interest" description="Disordered" evidence="1">
    <location>
        <begin position="1"/>
        <end position="35"/>
    </location>
</feature>
<dbReference type="Proteomes" id="UP000076871">
    <property type="component" value="Unassembled WGS sequence"/>
</dbReference>
<evidence type="ECO:0000313" key="3">
    <source>
        <dbReference type="Proteomes" id="UP000076871"/>
    </source>
</evidence>
<dbReference type="STRING" id="1314785.A0A165HW13"/>
<gene>
    <name evidence="2" type="ORF">LAESUDRAFT_746903</name>
</gene>
<sequence length="432" mass="48619">MMDRSNQRGRGRYAARGGGQPPSTNAGQRPPTRSLVDGLVETPLQVVQRPAVPALWKEARITQVEYVASYNWTDSTKPTILVPGSAPEWRNKPVPFKVHVDKGLMFMDEHGFRMPSSPLYPLFRAADIMAEDRNGGPVDWPSVDFITDRNCLRKILRWASGSAEQFRIDMQLAGNRTVLMNRWERTTAQRIYGTYYHNFERASTVKARGCEAGASHYRVIKYDFEGLTMVVRAQVDAYLPVDATPGVPSTLNNRRSKRPVSNIDTAASTAELDVIRAGSEVPQGSLVEMITRITKKAQAYTWDEAYSQLLLSQDPHHILAVHENGEFHTITKRRINDAELVPIEATTRDKFRRLRAALEAVQELVVEHGQSMRLSLVCLAGQLAVYERISQDSCLPENMLARFVCMNGGVDDARDQEPGLEYQCQGFVRKLQ</sequence>
<accession>A0A165HW13</accession>